<dbReference type="PROSITE" id="PS00232">
    <property type="entry name" value="CADHERIN_1"/>
    <property type="match status" value="1"/>
</dbReference>
<dbReference type="PRINTS" id="PR00205">
    <property type="entry name" value="CADHERIN"/>
</dbReference>
<reference evidence="9" key="1">
    <citation type="journal article" date="2019" name="bioRxiv">
        <title>The Genome of the Zebra Mussel, Dreissena polymorpha: A Resource for Invasive Species Research.</title>
        <authorList>
            <person name="McCartney M.A."/>
            <person name="Auch B."/>
            <person name="Kono T."/>
            <person name="Mallez S."/>
            <person name="Zhang Y."/>
            <person name="Obille A."/>
            <person name="Becker A."/>
            <person name="Abrahante J.E."/>
            <person name="Garbe J."/>
            <person name="Badalamenti J.P."/>
            <person name="Herman A."/>
            <person name="Mangelson H."/>
            <person name="Liachko I."/>
            <person name="Sullivan S."/>
            <person name="Sone E.D."/>
            <person name="Koren S."/>
            <person name="Silverstein K.A.T."/>
            <person name="Beckman K.B."/>
            <person name="Gohl D.M."/>
        </authorList>
    </citation>
    <scope>NUCLEOTIDE SEQUENCE</scope>
    <source>
        <strain evidence="9">Duluth1</strain>
        <tissue evidence="9">Whole animal</tissue>
    </source>
</reference>
<feature type="domain" description="Cadherin" evidence="8">
    <location>
        <begin position="4"/>
        <end position="38"/>
    </location>
</feature>
<name>A0A9D4LV50_DREPO</name>
<dbReference type="SUPFAM" id="SSF49313">
    <property type="entry name" value="Cadherin-like"/>
    <property type="match status" value="1"/>
</dbReference>
<dbReference type="EMBL" id="JAIWYP010000002">
    <property type="protein sequence ID" value="KAH3863426.1"/>
    <property type="molecule type" value="Genomic_DNA"/>
</dbReference>
<dbReference type="Pfam" id="PF00028">
    <property type="entry name" value="Cadherin"/>
    <property type="match status" value="1"/>
</dbReference>
<evidence type="ECO:0000313" key="10">
    <source>
        <dbReference type="Proteomes" id="UP000828390"/>
    </source>
</evidence>
<reference evidence="9" key="2">
    <citation type="submission" date="2020-11" db="EMBL/GenBank/DDBJ databases">
        <authorList>
            <person name="McCartney M.A."/>
            <person name="Auch B."/>
            <person name="Kono T."/>
            <person name="Mallez S."/>
            <person name="Becker A."/>
            <person name="Gohl D.M."/>
            <person name="Silverstein K.A.T."/>
            <person name="Koren S."/>
            <person name="Bechman K.B."/>
            <person name="Herman A."/>
            <person name="Abrahante J.E."/>
            <person name="Garbe J."/>
        </authorList>
    </citation>
    <scope>NUCLEOTIDE SEQUENCE</scope>
    <source>
        <strain evidence="9">Duluth1</strain>
        <tissue evidence="9">Whole animal</tissue>
    </source>
</reference>
<evidence type="ECO:0000313" key="9">
    <source>
        <dbReference type="EMBL" id="KAH3863426.1"/>
    </source>
</evidence>
<evidence type="ECO:0000256" key="5">
    <source>
        <dbReference type="ARBA" id="ARBA00022989"/>
    </source>
</evidence>
<evidence type="ECO:0000259" key="8">
    <source>
        <dbReference type="PROSITE" id="PS50268"/>
    </source>
</evidence>
<accession>A0A9D4LV50</accession>
<dbReference type="Gene3D" id="2.60.40.60">
    <property type="entry name" value="Cadherins"/>
    <property type="match status" value="2"/>
</dbReference>
<keyword evidence="6" id="KW-0472">Membrane</keyword>
<dbReference type="InterPro" id="IPR020894">
    <property type="entry name" value="Cadherin_CS"/>
</dbReference>
<evidence type="ECO:0000256" key="1">
    <source>
        <dbReference type="ARBA" id="ARBA00004370"/>
    </source>
</evidence>
<gene>
    <name evidence="9" type="ORF">DPMN_026414</name>
</gene>
<dbReference type="Proteomes" id="UP000828390">
    <property type="component" value="Unassembled WGS sequence"/>
</dbReference>
<dbReference type="GO" id="GO:0007156">
    <property type="term" value="P:homophilic cell adhesion via plasma membrane adhesion molecules"/>
    <property type="evidence" value="ECO:0007669"/>
    <property type="project" value="InterPro"/>
</dbReference>
<keyword evidence="2" id="KW-0812">Transmembrane</keyword>
<dbReference type="GO" id="GO:0005509">
    <property type="term" value="F:calcium ion binding"/>
    <property type="evidence" value="ECO:0007669"/>
    <property type="project" value="UniProtKB-UniRule"/>
</dbReference>
<keyword evidence="10" id="KW-1185">Reference proteome</keyword>
<keyword evidence="3" id="KW-0677">Repeat</keyword>
<organism evidence="9 10">
    <name type="scientific">Dreissena polymorpha</name>
    <name type="common">Zebra mussel</name>
    <name type="synonym">Mytilus polymorpha</name>
    <dbReference type="NCBI Taxonomy" id="45954"/>
    <lineage>
        <taxon>Eukaryota</taxon>
        <taxon>Metazoa</taxon>
        <taxon>Spiralia</taxon>
        <taxon>Lophotrochozoa</taxon>
        <taxon>Mollusca</taxon>
        <taxon>Bivalvia</taxon>
        <taxon>Autobranchia</taxon>
        <taxon>Heteroconchia</taxon>
        <taxon>Euheterodonta</taxon>
        <taxon>Imparidentia</taxon>
        <taxon>Neoheterodontei</taxon>
        <taxon>Myida</taxon>
        <taxon>Dreissenoidea</taxon>
        <taxon>Dreissenidae</taxon>
        <taxon>Dreissena</taxon>
    </lineage>
</organism>
<keyword evidence="5" id="KW-1133">Transmembrane helix</keyword>
<dbReference type="AlphaFoldDB" id="A0A9D4LV50"/>
<comment type="caution">
    <text evidence="9">The sequence shown here is derived from an EMBL/GenBank/DDBJ whole genome shotgun (WGS) entry which is preliminary data.</text>
</comment>
<dbReference type="GO" id="GO:0005886">
    <property type="term" value="C:plasma membrane"/>
    <property type="evidence" value="ECO:0007669"/>
    <property type="project" value="UniProtKB-SubCell"/>
</dbReference>
<evidence type="ECO:0000256" key="3">
    <source>
        <dbReference type="ARBA" id="ARBA00022737"/>
    </source>
</evidence>
<evidence type="ECO:0000256" key="6">
    <source>
        <dbReference type="ARBA" id="ARBA00023136"/>
    </source>
</evidence>
<dbReference type="PANTHER" id="PTHR24026">
    <property type="entry name" value="FAT ATYPICAL CADHERIN-RELATED"/>
    <property type="match status" value="1"/>
</dbReference>
<dbReference type="PROSITE" id="PS50268">
    <property type="entry name" value="CADHERIN_2"/>
    <property type="match status" value="2"/>
</dbReference>
<comment type="subcellular location">
    <subcellularLocation>
        <location evidence="1">Membrane</location>
    </subcellularLocation>
</comment>
<dbReference type="InterPro" id="IPR002126">
    <property type="entry name" value="Cadherin-like_dom"/>
</dbReference>
<evidence type="ECO:0000256" key="2">
    <source>
        <dbReference type="ARBA" id="ARBA00022692"/>
    </source>
</evidence>
<proteinExistence type="predicted"/>
<evidence type="ECO:0000256" key="7">
    <source>
        <dbReference type="PROSITE-ProRule" id="PRU00043"/>
    </source>
</evidence>
<dbReference type="InterPro" id="IPR015919">
    <property type="entry name" value="Cadherin-like_sf"/>
</dbReference>
<sequence>MICFKVTAADSNGTSNCREANTTVVIDVIDVNDNAPSFNQKNYTFNVTENANSSVVVGVVNASDIDGPGNNNIRYSIVSGDFGRFYIDSLLGKEFPITLGLCNIR</sequence>
<dbReference type="PANTHER" id="PTHR24026:SF126">
    <property type="entry name" value="PROTOCADHERIN FAT 4"/>
    <property type="match status" value="1"/>
</dbReference>
<feature type="domain" description="Cadherin" evidence="8">
    <location>
        <begin position="39"/>
        <end position="92"/>
    </location>
</feature>
<protein>
    <recommendedName>
        <fullName evidence="8">Cadherin domain-containing protein</fullName>
    </recommendedName>
</protein>
<keyword evidence="4 7" id="KW-0106">Calcium</keyword>
<evidence type="ECO:0000256" key="4">
    <source>
        <dbReference type="ARBA" id="ARBA00022837"/>
    </source>
</evidence>